<keyword evidence="1" id="KW-0812">Transmembrane</keyword>
<dbReference type="EMBL" id="CP017634">
    <property type="protein sequence ID" value="ATW26252.1"/>
    <property type="molecule type" value="Genomic_DNA"/>
</dbReference>
<gene>
    <name evidence="2" type="ORF">DCMF_17140</name>
</gene>
<keyword evidence="1" id="KW-0472">Membrane</keyword>
<dbReference type="AlphaFoldDB" id="A0A3G1KUY5"/>
<organism evidence="2 3">
    <name type="scientific">Formimonas warabiya</name>
    <dbReference type="NCBI Taxonomy" id="1761012"/>
    <lineage>
        <taxon>Bacteria</taxon>
        <taxon>Bacillati</taxon>
        <taxon>Bacillota</taxon>
        <taxon>Clostridia</taxon>
        <taxon>Eubacteriales</taxon>
        <taxon>Peptococcaceae</taxon>
        <taxon>Candidatus Formimonas</taxon>
    </lineage>
</organism>
<evidence type="ECO:0000313" key="3">
    <source>
        <dbReference type="Proteomes" id="UP000323521"/>
    </source>
</evidence>
<proteinExistence type="predicted"/>
<evidence type="ECO:0000313" key="2">
    <source>
        <dbReference type="EMBL" id="ATW26252.1"/>
    </source>
</evidence>
<keyword evidence="1" id="KW-1133">Transmembrane helix</keyword>
<evidence type="ECO:0000256" key="1">
    <source>
        <dbReference type="SAM" id="Phobius"/>
    </source>
</evidence>
<dbReference type="RefSeq" id="WP_148135547.1">
    <property type="nucleotide sequence ID" value="NZ_CP017634.1"/>
</dbReference>
<feature type="transmembrane region" description="Helical" evidence="1">
    <location>
        <begin position="20"/>
        <end position="40"/>
    </location>
</feature>
<keyword evidence="3" id="KW-1185">Reference proteome</keyword>
<protein>
    <recommendedName>
        <fullName evidence="4">Glycine zipper domain-containing protein</fullName>
    </recommendedName>
</protein>
<dbReference type="OrthoDB" id="1809743at2"/>
<dbReference type="Proteomes" id="UP000323521">
    <property type="component" value="Chromosome"/>
</dbReference>
<name>A0A3G1KUY5_FORW1</name>
<accession>A0A3G1KUY5</accession>
<evidence type="ECO:0008006" key="4">
    <source>
        <dbReference type="Google" id="ProtNLM"/>
    </source>
</evidence>
<dbReference type="KEGG" id="fwa:DCMF_17140"/>
<reference evidence="2 3" key="1">
    <citation type="submission" date="2016-10" db="EMBL/GenBank/DDBJ databases">
        <title>Complete Genome Sequence of Peptococcaceae strain DCMF.</title>
        <authorList>
            <person name="Edwards R.J."/>
            <person name="Holland S.I."/>
            <person name="Deshpande N.P."/>
            <person name="Wong Y.K."/>
            <person name="Ertan H."/>
            <person name="Manefield M."/>
            <person name="Russell T.L."/>
            <person name="Lee M.J."/>
        </authorList>
    </citation>
    <scope>NUCLEOTIDE SEQUENCE [LARGE SCALE GENOMIC DNA]</scope>
    <source>
        <strain evidence="2 3">DCMF</strain>
    </source>
</reference>
<sequence>MKVLLIPKNVTKWLYGNSPWSWVVAGAAVMVGTPIMSKALRSALLVTAKGVISVADETGRAIGNIKEGWEDIVAEAQAGRNQSLRVPVGAGVGALAGAGIGSAVAGPTGSAVGTGVGAATGALTAINPAKGENK</sequence>